<evidence type="ECO:0000313" key="4">
    <source>
        <dbReference type="EMBL" id="ELR11201.1"/>
    </source>
</evidence>
<dbReference type="InterPro" id="IPR001194">
    <property type="entry name" value="cDENN_dom"/>
</dbReference>
<feature type="compositionally biased region" description="Basic residues" evidence="1">
    <location>
        <begin position="991"/>
        <end position="1001"/>
    </location>
</feature>
<feature type="compositionally biased region" description="Low complexity" evidence="1">
    <location>
        <begin position="1487"/>
        <end position="1496"/>
    </location>
</feature>
<dbReference type="InterPro" id="IPR043153">
    <property type="entry name" value="DENN_C"/>
</dbReference>
<dbReference type="Proteomes" id="UP000011083">
    <property type="component" value="Unassembled WGS sequence"/>
</dbReference>
<dbReference type="OMA" id="HERWITC"/>
<dbReference type="OrthoDB" id="6019893at2759"/>
<feature type="compositionally biased region" description="Polar residues" evidence="1">
    <location>
        <begin position="347"/>
        <end position="356"/>
    </location>
</feature>
<feature type="region of interest" description="Disordered" evidence="1">
    <location>
        <begin position="1095"/>
        <end position="1194"/>
    </location>
</feature>
<evidence type="ECO:0000259" key="2">
    <source>
        <dbReference type="SMART" id="SM00799"/>
    </source>
</evidence>
<feature type="region of interest" description="Disordered" evidence="1">
    <location>
        <begin position="487"/>
        <end position="534"/>
    </location>
</feature>
<feature type="domain" description="cDENN" evidence="2">
    <location>
        <begin position="197"/>
        <end position="687"/>
    </location>
</feature>
<feature type="compositionally biased region" description="Basic and acidic residues" evidence="1">
    <location>
        <begin position="264"/>
        <end position="284"/>
    </location>
</feature>
<gene>
    <name evidence="4" type="ORF">ACA1_389120</name>
</gene>
<dbReference type="SMART" id="SM00800">
    <property type="entry name" value="uDENN"/>
    <property type="match status" value="1"/>
</dbReference>
<dbReference type="InterPro" id="IPR005113">
    <property type="entry name" value="uDENN_dom"/>
</dbReference>
<name>L8GG93_ACACF</name>
<protein>
    <submittedName>
        <fullName evidence="4">DENN (AEX3) domain containing protein</fullName>
    </submittedName>
</protein>
<dbReference type="RefSeq" id="XP_004333214.1">
    <property type="nucleotide sequence ID" value="XM_004333166.1"/>
</dbReference>
<feature type="compositionally biased region" description="Polar residues" evidence="1">
    <location>
        <begin position="241"/>
        <end position="263"/>
    </location>
</feature>
<dbReference type="SMART" id="SM00799">
    <property type="entry name" value="DENN"/>
    <property type="match status" value="1"/>
</dbReference>
<feature type="region of interest" description="Disordered" evidence="1">
    <location>
        <begin position="230"/>
        <end position="284"/>
    </location>
</feature>
<evidence type="ECO:0000256" key="1">
    <source>
        <dbReference type="SAM" id="MobiDB-lite"/>
    </source>
</evidence>
<feature type="compositionally biased region" description="Polar residues" evidence="1">
    <location>
        <begin position="321"/>
        <end position="333"/>
    </location>
</feature>
<feature type="compositionally biased region" description="Polar residues" evidence="1">
    <location>
        <begin position="1149"/>
        <end position="1158"/>
    </location>
</feature>
<dbReference type="Gene3D" id="3.40.50.11500">
    <property type="match status" value="1"/>
</dbReference>
<dbReference type="Pfam" id="PF03456">
    <property type="entry name" value="uDENN"/>
    <property type="match status" value="1"/>
</dbReference>
<dbReference type="VEuPathDB" id="AmoebaDB:ACA1_389120"/>
<feature type="region of interest" description="Disordered" evidence="1">
    <location>
        <begin position="297"/>
        <end position="419"/>
    </location>
</feature>
<feature type="compositionally biased region" description="Polar residues" evidence="1">
    <location>
        <begin position="1347"/>
        <end position="1357"/>
    </location>
</feature>
<feature type="compositionally biased region" description="Acidic residues" evidence="1">
    <location>
        <begin position="1056"/>
        <end position="1067"/>
    </location>
</feature>
<feature type="compositionally biased region" description="Basic and acidic residues" evidence="1">
    <location>
        <begin position="297"/>
        <end position="316"/>
    </location>
</feature>
<feature type="region of interest" description="Disordered" evidence="1">
    <location>
        <begin position="894"/>
        <end position="937"/>
    </location>
</feature>
<accession>L8GG93</accession>
<dbReference type="Pfam" id="PF02141">
    <property type="entry name" value="DENN"/>
    <property type="match status" value="1"/>
</dbReference>
<feature type="domain" description="uDENN" evidence="3">
    <location>
        <begin position="54"/>
        <end position="164"/>
    </location>
</feature>
<reference evidence="4 5" key="1">
    <citation type="journal article" date="2013" name="Genome Biol.">
        <title>Genome of Acanthamoeba castellanii highlights extensive lateral gene transfer and early evolution of tyrosine kinase signaling.</title>
        <authorList>
            <person name="Clarke M."/>
            <person name="Lohan A.J."/>
            <person name="Liu B."/>
            <person name="Lagkouvardos I."/>
            <person name="Roy S."/>
            <person name="Zafar N."/>
            <person name="Bertelli C."/>
            <person name="Schilde C."/>
            <person name="Kianianmomeni A."/>
            <person name="Burglin T.R."/>
            <person name="Frech C."/>
            <person name="Turcotte B."/>
            <person name="Kopec K.O."/>
            <person name="Synnott J.M."/>
            <person name="Choo C."/>
            <person name="Paponov I."/>
            <person name="Finkler A."/>
            <person name="Soon Heng Tan C."/>
            <person name="Hutchins A.P."/>
            <person name="Weinmeier T."/>
            <person name="Rattei T."/>
            <person name="Chu J.S."/>
            <person name="Gimenez G."/>
            <person name="Irimia M."/>
            <person name="Rigden D.J."/>
            <person name="Fitzpatrick D.A."/>
            <person name="Lorenzo-Morales J."/>
            <person name="Bateman A."/>
            <person name="Chiu C.H."/>
            <person name="Tang P."/>
            <person name="Hegemann P."/>
            <person name="Fromm H."/>
            <person name="Raoult D."/>
            <person name="Greub G."/>
            <person name="Miranda-Saavedra D."/>
            <person name="Chen N."/>
            <person name="Nash P."/>
            <person name="Ginger M.L."/>
            <person name="Horn M."/>
            <person name="Schaap P."/>
            <person name="Caler L."/>
            <person name="Loftus B."/>
        </authorList>
    </citation>
    <scope>NUCLEOTIDE SEQUENCE [LARGE SCALE GENOMIC DNA]</scope>
    <source>
        <strain evidence="4 5">Neff</strain>
    </source>
</reference>
<dbReference type="Gene3D" id="3.30.450.200">
    <property type="match status" value="1"/>
</dbReference>
<dbReference type="InterPro" id="IPR051942">
    <property type="entry name" value="DENN_domain_containing_2"/>
</dbReference>
<feature type="compositionally biased region" description="Basic and acidic residues" evidence="1">
    <location>
        <begin position="1633"/>
        <end position="1643"/>
    </location>
</feature>
<dbReference type="PANTHER" id="PTHR15288">
    <property type="entry name" value="DENN DOMAIN-CONTAINING PROTEIN 2"/>
    <property type="match status" value="1"/>
</dbReference>
<feature type="compositionally biased region" description="Basic and acidic residues" evidence="1">
    <location>
        <begin position="369"/>
        <end position="388"/>
    </location>
</feature>
<dbReference type="PANTHER" id="PTHR15288:SF20">
    <property type="entry name" value="UDENN DOMAIN-CONTAINING PROTEIN"/>
    <property type="match status" value="1"/>
</dbReference>
<evidence type="ECO:0000259" key="3">
    <source>
        <dbReference type="SMART" id="SM00800"/>
    </source>
</evidence>
<feature type="region of interest" description="Disordered" evidence="1">
    <location>
        <begin position="971"/>
        <end position="1007"/>
    </location>
</feature>
<proteinExistence type="predicted"/>
<feature type="compositionally biased region" description="Basic and acidic residues" evidence="1">
    <location>
        <begin position="521"/>
        <end position="534"/>
    </location>
</feature>
<dbReference type="GeneID" id="14911640"/>
<feature type="region of interest" description="Disordered" evidence="1">
    <location>
        <begin position="1038"/>
        <end position="1083"/>
    </location>
</feature>
<evidence type="ECO:0000313" key="5">
    <source>
        <dbReference type="Proteomes" id="UP000011083"/>
    </source>
</evidence>
<feature type="compositionally biased region" description="Low complexity" evidence="1">
    <location>
        <begin position="1508"/>
        <end position="1529"/>
    </location>
</feature>
<organism evidence="4 5">
    <name type="scientific">Acanthamoeba castellanii (strain ATCC 30010 / Neff)</name>
    <dbReference type="NCBI Taxonomy" id="1257118"/>
    <lineage>
        <taxon>Eukaryota</taxon>
        <taxon>Amoebozoa</taxon>
        <taxon>Discosea</taxon>
        <taxon>Longamoebia</taxon>
        <taxon>Centramoebida</taxon>
        <taxon>Acanthamoebidae</taxon>
        <taxon>Acanthamoeba</taxon>
    </lineage>
</organism>
<dbReference type="EMBL" id="KB008156">
    <property type="protein sequence ID" value="ELR11201.1"/>
    <property type="molecule type" value="Genomic_DNA"/>
</dbReference>
<keyword evidence="5" id="KW-1185">Reference proteome</keyword>
<sequence length="1652" mass="178279">MSPLPHDSIYDSIHLYTVRSQRGGLRERSRLNKTISKLARNELTRHAAIRPNREGHIFDYFCVVGYPPAAKVEIKASAQARRQEPVILYQYPEDNQLNEQVVHFCFPNGVTPTVSLRKKTADQKTATLELANCTMKELKDSERSFLFLMTGNGALLYGICVSQNELLSCLEKPSFFKQPAYNPPSPLSPTELRYEVSAPRVYCLLSRFPFFKLHFNVLYTLLETERTMQREARERARMQSGMASKTEQASTTTTRANSISSEVEATKDHDKEKDKDKEDEREKKGGAWNWRWRWGKDKDKKDSKDGSNKDASKDPAPKMARTSSAHSLSNWTVKKTIKDDIIATKAESSTSITTALVSPRRGRAISRGAPEKPDTTLSSTKDEGETTPRGRSATTTKNESDAAGDNAAPSARKRSNSRVRSLFALGANKIERGEIVSTIGDESGNAQPQAAEAEEASPFPGIRLHQNHEAEETTGPFPGIRLRTCKEAASEDQATHSNAVAGAADAELGDDVTTPAAGARRRADTDDQSDSSKEKNKVVALLEAYYNTNIRSTLGSFTVKLPSAKRHGKFVCPEGDEEKLIMEWCAPTMLRLVPLPNIIMLMRALLQEYKIVLLCKNLGVLSFIAMALLPLLRPFEWQGPFIPLVPKNLEECVESPVPCVLGMPTTCEEDLIPVVMDDCLIVNIETEQVVLPERPLAPLPNEEDFYAQLGVYHSKIYRPVNSPDRDTAFHRPAKSTDEEQAVAAGFLSLVRSYQERLVQEIVNYAHIHCISESSPAPSLPSLPLSASPSLSAPCLPSVTSPSVTSAAYAGSVTTSFSPLASSASYTSLTTFEQAELEETLSHAYAERHHYAGAAAMNYVRPPPLSPTSGASPQRRHFQLPAVHSYSLALPTIRELDSDDDSGGGGAKSDDEGRLESTPFNLASSPSGGGGKKDPAKRRLLMDDHEQWARTRSDNGDEVVSAKVALGCSDVVDLSSSAGGKGNKTKQGGGKTKGKAGRRKGHGGGEGGFAAASALIQTLPHNRELEDIKAQVEIDRVSSDEIKGMQKTKAKTKSEKNEDDSEGDEEGESSTTTASLRTHPMRTSKNLSFSASSIPAFVESTSPDPNPPAPINLAQFIDGQTGGTKNESEGSGRMKVAIPTLPIRVRGATPLSTSDQPMQPGSSSPTHSPPSSPKFGGGGSASGADDNDNNADGAPQLILSLRPSVPPLSSHLPQLAASSFDWTDMNSLKKLVCLFPVTQQKFISNFLFTQHFTMFTERLAKIFGEKRSRQSNVITPRSAARFLDQLKKMIDQEEGQATMARSLLQIYTMLEEQKEVVGGGGASDETTGDHQHQHAVGSPPVDHHSLAVPQSQSQQPNRKSVLGISLASSSDFGMGKVKEAIKHSGSSIGVRGEVAAAPSGHSGHSSSLSVSPAASAASPVGAVKRPGHRRQGSVGGQEILKIKPEEEIEGEVGKEQKNMEQIIKLSDERLRILTRSKDTLKALFNSDSPTSTQQSSPLTFVASGGGEATSSSLSSTTVSPSTVSIPSPRSANGASLIPAAPPSSPPPSSSSSLSTSTSTTSRPSTKALLSPRRQQDAPQINIVVTGDRDSVESEDSQEADDRRKGNKKIRGRAGARRASLGGNDDQQQLSPRSRGPEVETDAQRRLRSPSDSP</sequence>
<feature type="compositionally biased region" description="Low complexity" evidence="1">
    <location>
        <begin position="1394"/>
        <end position="1421"/>
    </location>
</feature>
<dbReference type="KEGG" id="acan:ACA1_389120"/>
<feature type="region of interest" description="Disordered" evidence="1">
    <location>
        <begin position="1483"/>
        <end position="1652"/>
    </location>
</feature>
<feature type="region of interest" description="Disordered" evidence="1">
    <location>
        <begin position="1314"/>
        <end position="1358"/>
    </location>
</feature>
<feature type="compositionally biased region" description="Pro residues" evidence="1">
    <location>
        <begin position="1538"/>
        <end position="1547"/>
    </location>
</feature>
<feature type="region of interest" description="Disordered" evidence="1">
    <location>
        <begin position="436"/>
        <end position="456"/>
    </location>
</feature>
<feature type="compositionally biased region" description="Gly residues" evidence="1">
    <location>
        <begin position="978"/>
        <end position="990"/>
    </location>
</feature>
<feature type="region of interest" description="Disordered" evidence="1">
    <location>
        <begin position="1394"/>
        <end position="1441"/>
    </location>
</feature>
<feature type="compositionally biased region" description="Basic residues" evidence="1">
    <location>
        <begin position="1603"/>
        <end position="1614"/>
    </location>
</feature>
<feature type="compositionally biased region" description="Low complexity" evidence="1">
    <location>
        <begin position="1548"/>
        <end position="1564"/>
    </location>
</feature>